<gene>
    <name evidence="2" type="ORF">ABB29_15825</name>
</gene>
<evidence type="ECO:0000259" key="1">
    <source>
        <dbReference type="Pfam" id="PF03466"/>
    </source>
</evidence>
<dbReference type="PATRIC" id="fig|344882.3.peg.1898"/>
<accession>A0A0R0CC04</accession>
<comment type="caution">
    <text evidence="2">The sequence shown here is derived from an EMBL/GenBank/DDBJ whole genome shotgun (WGS) entry which is preliminary data.</text>
</comment>
<dbReference type="EMBL" id="LDJL01000026">
    <property type="protein sequence ID" value="KRG67148.1"/>
    <property type="molecule type" value="Genomic_DNA"/>
</dbReference>
<feature type="non-terminal residue" evidence="2">
    <location>
        <position position="1"/>
    </location>
</feature>
<dbReference type="InterPro" id="IPR005119">
    <property type="entry name" value="LysR_subst-bd"/>
</dbReference>
<reference evidence="2 3" key="1">
    <citation type="submission" date="2015-05" db="EMBL/GenBank/DDBJ databases">
        <title>Genome sequencing and analysis of members of genus Stenotrophomonas.</title>
        <authorList>
            <person name="Patil P.P."/>
            <person name="Midha S."/>
            <person name="Patil P.B."/>
        </authorList>
    </citation>
    <scope>NUCLEOTIDE SEQUENCE [LARGE SCALE GENOMIC DNA]</scope>
    <source>
        <strain evidence="2 3">DSM 21858</strain>
    </source>
</reference>
<dbReference type="SUPFAM" id="SSF53850">
    <property type="entry name" value="Periplasmic binding protein-like II"/>
    <property type="match status" value="1"/>
</dbReference>
<proteinExistence type="predicted"/>
<dbReference type="AlphaFoldDB" id="A0A0R0CC04"/>
<dbReference type="STRING" id="344882.ABB29_15825"/>
<keyword evidence="3" id="KW-1185">Reference proteome</keyword>
<evidence type="ECO:0000313" key="3">
    <source>
        <dbReference type="Proteomes" id="UP000052052"/>
    </source>
</evidence>
<evidence type="ECO:0000313" key="2">
    <source>
        <dbReference type="EMBL" id="KRG67148.1"/>
    </source>
</evidence>
<dbReference type="Pfam" id="PF03466">
    <property type="entry name" value="LysR_substrate"/>
    <property type="match status" value="1"/>
</dbReference>
<organism evidence="2 3">
    <name type="scientific">Pseudoxanthomonas dokdonensis</name>
    <dbReference type="NCBI Taxonomy" id="344882"/>
    <lineage>
        <taxon>Bacteria</taxon>
        <taxon>Pseudomonadati</taxon>
        <taxon>Pseudomonadota</taxon>
        <taxon>Gammaproteobacteria</taxon>
        <taxon>Lysobacterales</taxon>
        <taxon>Lysobacteraceae</taxon>
        <taxon>Pseudoxanthomonas</taxon>
    </lineage>
</organism>
<name>A0A0R0CC04_9GAMM</name>
<dbReference type="Proteomes" id="UP000052052">
    <property type="component" value="Unassembled WGS sequence"/>
</dbReference>
<feature type="domain" description="LysR substrate-binding" evidence="1">
    <location>
        <begin position="4"/>
        <end position="54"/>
    </location>
</feature>
<sequence length="62" mass="6935">GRRRLATPYLQRGELVQLPGPALKTRFSYYLVHPAHQTLSPAAQAFRDWLKQEANTAAATVT</sequence>
<dbReference type="RefSeq" id="WP_245622659.1">
    <property type="nucleotide sequence ID" value="NZ_LDJL01000026.1"/>
</dbReference>
<dbReference type="Gene3D" id="3.40.190.10">
    <property type="entry name" value="Periplasmic binding protein-like II"/>
    <property type="match status" value="2"/>
</dbReference>
<protein>
    <recommendedName>
        <fullName evidence="1">LysR substrate-binding domain-containing protein</fullName>
    </recommendedName>
</protein>